<protein>
    <submittedName>
        <fullName evidence="2">Uncharacterized protein</fullName>
    </submittedName>
</protein>
<evidence type="ECO:0000256" key="1">
    <source>
        <dbReference type="SAM" id="MobiDB-lite"/>
    </source>
</evidence>
<feature type="region of interest" description="Disordered" evidence="1">
    <location>
        <begin position="182"/>
        <end position="218"/>
    </location>
</feature>
<sequence length="249" mass="28383">MRDVSSRKTTYANLHKWPVAEVDFSRSLSSGCSNRSTSVVDSISYRQMYHRGYTFSRKEENKDVRGDLDGHHDASDIRNEHGCFGGERKKTVQINMRESKTLPHRASVGRLVKKCLSYNCVNIESDVHSLQKVTSYTNLHKWPMAEVEFVQSISHGNSQHRTMVLNNITCRQMYLRSYTFTRKENEEEGGRGGGKTGDQLNRGEKKKSAETTKKGMRKKSKATPCRGFVLTLLWKCFSCTSSTKVNIDP</sequence>
<keyword evidence="3" id="KW-1185">Reference proteome</keyword>
<feature type="compositionally biased region" description="Basic and acidic residues" evidence="1">
    <location>
        <begin position="201"/>
        <end position="213"/>
    </location>
</feature>
<dbReference type="Proteomes" id="UP000824890">
    <property type="component" value="Unassembled WGS sequence"/>
</dbReference>
<evidence type="ECO:0000313" key="3">
    <source>
        <dbReference type="Proteomes" id="UP000824890"/>
    </source>
</evidence>
<dbReference type="EMBL" id="JAGKQM010000006">
    <property type="protein sequence ID" value="KAH0922399.1"/>
    <property type="molecule type" value="Genomic_DNA"/>
</dbReference>
<dbReference type="PANTHER" id="PTHR35304">
    <property type="entry name" value="OS05G0120300 PROTEIN-RELATED"/>
    <property type="match status" value="1"/>
</dbReference>
<organism evidence="2 3">
    <name type="scientific">Brassica napus</name>
    <name type="common">Rape</name>
    <dbReference type="NCBI Taxonomy" id="3708"/>
    <lineage>
        <taxon>Eukaryota</taxon>
        <taxon>Viridiplantae</taxon>
        <taxon>Streptophyta</taxon>
        <taxon>Embryophyta</taxon>
        <taxon>Tracheophyta</taxon>
        <taxon>Spermatophyta</taxon>
        <taxon>Magnoliopsida</taxon>
        <taxon>eudicotyledons</taxon>
        <taxon>Gunneridae</taxon>
        <taxon>Pentapetalae</taxon>
        <taxon>rosids</taxon>
        <taxon>malvids</taxon>
        <taxon>Brassicales</taxon>
        <taxon>Brassicaceae</taxon>
        <taxon>Brassiceae</taxon>
        <taxon>Brassica</taxon>
    </lineage>
</organism>
<name>A0ABQ8CZB5_BRANA</name>
<reference evidence="2 3" key="1">
    <citation type="submission" date="2021-05" db="EMBL/GenBank/DDBJ databases">
        <title>Genome Assembly of Synthetic Allotetraploid Brassica napus Reveals Homoeologous Exchanges between Subgenomes.</title>
        <authorList>
            <person name="Davis J.T."/>
        </authorList>
    </citation>
    <scope>NUCLEOTIDE SEQUENCE [LARGE SCALE GENOMIC DNA]</scope>
    <source>
        <strain evidence="3">cv. Da-Ae</strain>
        <tissue evidence="2">Seedling</tissue>
    </source>
</reference>
<accession>A0ABQ8CZB5</accession>
<proteinExistence type="predicted"/>
<dbReference type="PANTHER" id="PTHR35304:SF1">
    <property type="entry name" value="OS05G0120300 PROTEIN"/>
    <property type="match status" value="1"/>
</dbReference>
<evidence type="ECO:0000313" key="2">
    <source>
        <dbReference type="EMBL" id="KAH0922399.1"/>
    </source>
</evidence>
<gene>
    <name evidence="2" type="ORF">HID58_022417</name>
</gene>
<comment type="caution">
    <text evidence="2">The sequence shown here is derived from an EMBL/GenBank/DDBJ whole genome shotgun (WGS) entry which is preliminary data.</text>
</comment>